<dbReference type="RefSeq" id="WP_099247962.1">
    <property type="nucleotide sequence ID" value="NZ_FXXP01000003.1"/>
</dbReference>
<dbReference type="EMBL" id="FXXP01000003">
    <property type="protein sequence ID" value="SMX29557.1"/>
    <property type="molecule type" value="Genomic_DNA"/>
</dbReference>
<dbReference type="SUPFAM" id="SSF89733">
    <property type="entry name" value="L-sulfolactate dehydrogenase-like"/>
    <property type="match status" value="1"/>
</dbReference>
<evidence type="ECO:0000313" key="3">
    <source>
        <dbReference type="EMBL" id="SMX29557.1"/>
    </source>
</evidence>
<comment type="similarity">
    <text evidence="1">Belongs to the LDH2/MDH2 oxidoreductase family.</text>
</comment>
<keyword evidence="2 3" id="KW-0560">Oxidoreductase</keyword>
<reference evidence="4" key="1">
    <citation type="submission" date="2017-05" db="EMBL/GenBank/DDBJ databases">
        <authorList>
            <person name="Rodrigo-Torres L."/>
            <person name="Arahal R. D."/>
            <person name="Lucena T."/>
        </authorList>
    </citation>
    <scope>NUCLEOTIDE SEQUENCE [LARGE SCALE GENOMIC DNA]</scope>
    <source>
        <strain evidence="4">CECT 8649</strain>
    </source>
</reference>
<dbReference type="InterPro" id="IPR036111">
    <property type="entry name" value="Mal/L-sulfo/L-lacto_DH-like_sf"/>
</dbReference>
<dbReference type="InterPro" id="IPR043144">
    <property type="entry name" value="Mal/L-sulf/L-lact_DH-like_ah"/>
</dbReference>
<protein>
    <submittedName>
        <fullName evidence="3">(2R)-3-sulfolactate dehydrogenase (NADP(+))</fullName>
        <ecNumber evidence="3">1.1.1.338</ecNumber>
    </submittedName>
</protein>
<evidence type="ECO:0000313" key="4">
    <source>
        <dbReference type="Proteomes" id="UP000225972"/>
    </source>
</evidence>
<evidence type="ECO:0000256" key="1">
    <source>
        <dbReference type="ARBA" id="ARBA00006056"/>
    </source>
</evidence>
<dbReference type="Gene3D" id="3.30.1370.60">
    <property type="entry name" value="Hypothetical oxidoreductase yiak, domain 2"/>
    <property type="match status" value="1"/>
</dbReference>
<dbReference type="GO" id="GO:0016491">
    <property type="term" value="F:oxidoreductase activity"/>
    <property type="evidence" value="ECO:0007669"/>
    <property type="project" value="UniProtKB-KW"/>
</dbReference>
<keyword evidence="4" id="KW-1185">Reference proteome</keyword>
<accession>A0A238JHD8</accession>
<sequence length="338" mass="34718">MTETVQISLQDAFSLLTQVFERSGASKGVATSVAHALVAAESEGQIGHGFSRVADYAAQLQSGKINPNADMVLTRPAPAGLHVLADYGFAYPAIEAALAAGLPLAREMGIAVMTIGNSHHCGALAIHVEKIAQAGLVGLMVANTPKAIAPWGAKDPVFGTNPIAFATPVKDAPPLVIDLSLSVVARGKVMAAKKAGKPIPTGWALDAQGQPTTDPEAALEGTMLPIGDAKGTTLALMIEVLASALTGSAFSAEAGSFFHADGPRPNVGQTIIAIDPGSRSDFGARVKTLLDQIAAMPGARLPGARRRAAIARSESDGLQVPAHLFHQVQKLANPDAQT</sequence>
<name>A0A238JHD8_9RHOB</name>
<dbReference type="InterPro" id="IPR003767">
    <property type="entry name" value="Malate/L-lactate_DH-like"/>
</dbReference>
<proteinExistence type="inferred from homology"/>
<dbReference type="PANTHER" id="PTHR11091">
    <property type="entry name" value="OXIDOREDUCTASE-RELATED"/>
    <property type="match status" value="1"/>
</dbReference>
<dbReference type="AlphaFoldDB" id="A0A238JHD8"/>
<dbReference type="Proteomes" id="UP000225972">
    <property type="component" value="Unassembled WGS sequence"/>
</dbReference>
<dbReference type="PANTHER" id="PTHR11091:SF0">
    <property type="entry name" value="MALATE DEHYDROGENASE"/>
    <property type="match status" value="1"/>
</dbReference>
<dbReference type="Pfam" id="PF02615">
    <property type="entry name" value="Ldh_2"/>
    <property type="match status" value="1"/>
</dbReference>
<dbReference type="EC" id="1.1.1.338" evidence="3"/>
<dbReference type="InterPro" id="IPR043143">
    <property type="entry name" value="Mal/L-sulf/L-lact_DH-like_NADP"/>
</dbReference>
<evidence type="ECO:0000256" key="2">
    <source>
        <dbReference type="ARBA" id="ARBA00023002"/>
    </source>
</evidence>
<dbReference type="OrthoDB" id="9811519at2"/>
<gene>
    <name evidence="3" type="primary">comC_1</name>
    <name evidence="3" type="ORF">TRP8649_03694</name>
</gene>
<dbReference type="Gene3D" id="1.10.1530.10">
    <property type="match status" value="1"/>
</dbReference>
<organism evidence="3 4">
    <name type="scientific">Pelagimonas phthalicica</name>
    <dbReference type="NCBI Taxonomy" id="1037362"/>
    <lineage>
        <taxon>Bacteria</taxon>
        <taxon>Pseudomonadati</taxon>
        <taxon>Pseudomonadota</taxon>
        <taxon>Alphaproteobacteria</taxon>
        <taxon>Rhodobacterales</taxon>
        <taxon>Roseobacteraceae</taxon>
        <taxon>Pelagimonas</taxon>
    </lineage>
</organism>